<evidence type="ECO:0000256" key="1">
    <source>
        <dbReference type="ARBA" id="ARBA00007479"/>
    </source>
</evidence>
<comment type="subunit">
    <text evidence="12">Component of the ATP synthase complex composed at least of ATP5F1A/subunit alpha, ATP5F1B/subunit beta, ATP5MC1/subunit c (homooctomer), MT-ATP6/subunit a, MT-ATP8/subunit 8, ATP5ME/subunit e, ATP5MF/subunit f, ATP5MG/subunit g, ATP5MK/subunit k, ATP5MJ/subunit j, ATP5F1C/subunit gamma, ATP5F1D/subunit delta, ATP5F1E/subunit epsilon, ATP5PF/subunit F6, ATP5PB/subunit b, ATP5PD/subunit d, ATP5PO/subunit OSCP. ATP synthase complex consists of a soluble F(1) head domain (subunits alpha(3) and beta(3)) - the catalytic core - and a membrane F(0) domain - the membrane proton channel (subunits c, a, 8, e, f, g, k and j). These two domains are linked by a central stalk (subunits gamma, delta, and epsilon) rotating inside the F1 region and a stationary peripheral stalk (subunits F6, b, d, and OSCP).</text>
</comment>
<dbReference type="eggNOG" id="KOG3976">
    <property type="taxonomic scope" value="Eukaryota"/>
</dbReference>
<keyword evidence="15" id="KW-0812">Transmembrane</keyword>
<feature type="coiled-coil region" evidence="14">
    <location>
        <begin position="60"/>
        <end position="91"/>
    </location>
</feature>
<evidence type="ECO:0000256" key="4">
    <source>
        <dbReference type="ARBA" id="ARBA00022781"/>
    </source>
</evidence>
<dbReference type="PANTHER" id="PTHR12733:SF3">
    <property type="entry name" value="ATP SYNTHASE F(0) COMPLEX SUBUNIT B1, MITOCHONDRIAL"/>
    <property type="match status" value="1"/>
</dbReference>
<dbReference type="GeneTree" id="ENSGT00390000001958"/>
<dbReference type="Ensembl" id="ENSPANT00000001854.3">
    <property type="protein sequence ID" value="ENSPANP00000010454.2"/>
    <property type="gene ID" value="ENSPANG00000009335.3"/>
</dbReference>
<feature type="transmembrane region" description="Helical" evidence="15">
    <location>
        <begin position="31"/>
        <end position="52"/>
    </location>
</feature>
<dbReference type="FunFam" id="1.20.5.2210:FF:000001">
    <property type="entry name" value="ATP synthase F(0) complex subunit B1, mitochondrial"/>
    <property type="match status" value="1"/>
</dbReference>
<keyword evidence="3 13" id="KW-0138">CF(0)</keyword>
<evidence type="ECO:0000256" key="2">
    <source>
        <dbReference type="ARBA" id="ARBA00022448"/>
    </source>
</evidence>
<dbReference type="Bgee" id="ENSPANG00000009335">
    <property type="expression patterns" value="Expressed in ileum and 62 other cell types or tissues"/>
</dbReference>
<dbReference type="SUPFAM" id="SSF161060">
    <property type="entry name" value="ATP synthase B chain-like"/>
    <property type="match status" value="1"/>
</dbReference>
<proteinExistence type="inferred from homology"/>
<keyword evidence="7" id="KW-0007">Acetylation</keyword>
<comment type="subunit">
    <text evidence="13">F-type ATPases have 2 components, CF(1) - the catalytic core - and CF(0) - the membrane proton channel. CF(1) and CF(0) have multiple subunits.</text>
</comment>
<evidence type="ECO:0000313" key="16">
    <source>
        <dbReference type="Ensembl" id="ENSPANP00000010454.2"/>
    </source>
</evidence>
<comment type="similarity">
    <text evidence="1 13">Belongs to the eukaryotic ATPase B chain family.</text>
</comment>
<reference evidence="16" key="2">
    <citation type="submission" date="2025-08" db="UniProtKB">
        <authorList>
            <consortium name="Ensembl"/>
        </authorList>
    </citation>
    <scope>IDENTIFICATION</scope>
</reference>
<evidence type="ECO:0000256" key="13">
    <source>
        <dbReference type="RuleBase" id="RU368017"/>
    </source>
</evidence>
<evidence type="ECO:0000256" key="15">
    <source>
        <dbReference type="SAM" id="Phobius"/>
    </source>
</evidence>
<evidence type="ECO:0000256" key="10">
    <source>
        <dbReference type="ARBA" id="ARBA00023136"/>
    </source>
</evidence>
<accession>A0A096NCB3</accession>
<reference evidence="16 17" key="1">
    <citation type="submission" date="2012-03" db="EMBL/GenBank/DDBJ databases">
        <title>Whole Genome Assembly of Papio anubis.</title>
        <authorList>
            <person name="Liu Y.L."/>
            <person name="Abraham K.A."/>
            <person name="Akbar H.A."/>
            <person name="Ali S.A."/>
            <person name="Anosike U.A."/>
            <person name="Aqrawi P.A."/>
            <person name="Arias F.A."/>
            <person name="Attaway T.A."/>
            <person name="Awwad R.A."/>
            <person name="Babu C.B."/>
            <person name="Bandaranaike D.B."/>
            <person name="Battles P.B."/>
            <person name="Bell A.B."/>
            <person name="Beltran B.B."/>
            <person name="Berhane-Mersha D.B."/>
            <person name="Bess C.B."/>
            <person name="Bickham C.B."/>
            <person name="Bolden T.B."/>
            <person name="Carter K.C."/>
            <person name="Chau D.C."/>
            <person name="Chavez A.C."/>
            <person name="Clerc-Blankenburg K.C."/>
            <person name="Coyle M.C."/>
            <person name="Dao M.D."/>
            <person name="Davila M.L.D."/>
            <person name="Davy-Carroll L.D."/>
            <person name="Denson S.D."/>
            <person name="Dinh H.D."/>
            <person name="Fernandez S.F."/>
            <person name="Fernando P.F."/>
            <person name="Forbes L.F."/>
            <person name="Francis C.F."/>
            <person name="Francisco L.F."/>
            <person name="Fu Q.F."/>
            <person name="Garcia-Iii R.G."/>
            <person name="Garrett T.G."/>
            <person name="Gross S.G."/>
            <person name="Gubbala S.G."/>
            <person name="Hirani K.H."/>
            <person name="Hogues M.H."/>
            <person name="Hollins B.H."/>
            <person name="Jackson L.J."/>
            <person name="Javaid M.J."/>
            <person name="Jhangiani S.J."/>
            <person name="Johnson A.J."/>
            <person name="Johnson B.J."/>
            <person name="Jones J.J."/>
            <person name="Joshi V.J."/>
            <person name="Kalu J.K."/>
            <person name="Khan N.K."/>
            <person name="Korchina V.K."/>
            <person name="Kovar C.K."/>
            <person name="Lago L.L."/>
            <person name="Lara F.L."/>
            <person name="Le T.-K.L."/>
            <person name="Lee S.L."/>
            <person name="Legall-Iii F.L."/>
            <person name="Lemon S.L."/>
            <person name="Liu J.L."/>
            <person name="Liu Y.-S.L."/>
            <person name="Liyanage D.L."/>
            <person name="Lopez J.L."/>
            <person name="Lorensuhewa L.L."/>
            <person name="Mata R.M."/>
            <person name="Mathew T.M."/>
            <person name="Mercado C.M."/>
            <person name="Mercado I.M."/>
            <person name="Morales K.M."/>
            <person name="Morgan M.M."/>
            <person name="Munidasa M.M."/>
            <person name="Ngo D.N."/>
            <person name="Nguyen L.N."/>
            <person name="Nguyen T.N."/>
            <person name="Nguyen N.N."/>
            <person name="Obregon M.O."/>
            <person name="Okwuonu G.O."/>
            <person name="Ongeri F.O."/>
            <person name="Onwere C.O."/>
            <person name="Osifeso I.O."/>
            <person name="Parra A.P."/>
            <person name="Patil S.P."/>
            <person name="Perez A.P."/>
            <person name="Perez Y.P."/>
            <person name="Pham C.P."/>
            <person name="Pu L.-L.P."/>
            <person name="Puazo M.P."/>
            <person name="Quiroz J.Q."/>
            <person name="Rouhana J.R."/>
            <person name="Ruiz M.R."/>
            <person name="Ruiz S.-J.R."/>
            <person name="Saada N.S."/>
            <person name="Santibanez J.S."/>
            <person name="Scheel M.S."/>
            <person name="Schneider B.S."/>
            <person name="Simmons D.S."/>
            <person name="Sisson I.S."/>
            <person name="Tang L.-Y.T."/>
            <person name="Thornton R.T."/>
            <person name="Tisius J.T."/>
            <person name="Toledanes G.T."/>
            <person name="Trejos Z.T."/>
            <person name="Usmani K.U."/>
            <person name="Varghese R.V."/>
            <person name="Vattathil S.V."/>
            <person name="Vee V.V."/>
            <person name="Walker D.W."/>
            <person name="Weissenberger G.W."/>
            <person name="White C.W."/>
            <person name="Williams A.W."/>
            <person name="Woodworth J.W."/>
            <person name="Wright R.W."/>
            <person name="Zhu Y.Z."/>
            <person name="Han Y.H."/>
            <person name="Newsham I.N."/>
            <person name="Nazareth L.N."/>
            <person name="Worley K.W."/>
            <person name="Muzny D.M."/>
            <person name="Rogers J.R."/>
            <person name="Gibbs R.G."/>
        </authorList>
    </citation>
    <scope>NUCLEOTIDE SEQUENCE [LARGE SCALE GENOMIC DNA]</scope>
</reference>
<keyword evidence="15" id="KW-1133">Transmembrane helix</keyword>
<keyword evidence="4 13" id="KW-0375">Hydrogen ion transport</keyword>
<keyword evidence="6" id="KW-0809">Transit peptide</keyword>
<evidence type="ECO:0000256" key="11">
    <source>
        <dbReference type="ARBA" id="ARBA00055529"/>
    </source>
</evidence>
<dbReference type="GO" id="GO:0046933">
    <property type="term" value="F:proton-transporting ATP synthase activity, rotational mechanism"/>
    <property type="evidence" value="ECO:0007669"/>
    <property type="project" value="TreeGrafter"/>
</dbReference>
<dbReference type="AlphaFoldDB" id="A0A096NCB3"/>
<dbReference type="Gene3D" id="1.20.5.2210">
    <property type="match status" value="1"/>
</dbReference>
<keyword evidence="5 13" id="KW-0999">Mitochondrion inner membrane</keyword>
<evidence type="ECO:0000256" key="8">
    <source>
        <dbReference type="ARBA" id="ARBA00023065"/>
    </source>
</evidence>
<dbReference type="InterPro" id="IPR008688">
    <property type="entry name" value="ATP_synth_Bsub_B/MI25"/>
</dbReference>
<evidence type="ECO:0000256" key="5">
    <source>
        <dbReference type="ARBA" id="ARBA00022792"/>
    </source>
</evidence>
<protein>
    <recommendedName>
        <fullName evidence="13">ATP synthase subunit b</fullName>
    </recommendedName>
</protein>
<evidence type="ECO:0000313" key="17">
    <source>
        <dbReference type="Proteomes" id="UP000028761"/>
    </source>
</evidence>
<keyword evidence="9 13" id="KW-0496">Mitochondrion</keyword>
<dbReference type="OMA" id="CTAGEGN"/>
<dbReference type="InterPro" id="IPR013837">
    <property type="entry name" value="ATP_synth_F0_suB"/>
</dbReference>
<dbReference type="Proteomes" id="UP000028761">
    <property type="component" value="Chromosome 4"/>
</dbReference>
<dbReference type="GO" id="GO:0045259">
    <property type="term" value="C:proton-transporting ATP synthase complex"/>
    <property type="evidence" value="ECO:0007669"/>
    <property type="project" value="UniProtKB-KW"/>
</dbReference>
<evidence type="ECO:0000256" key="12">
    <source>
        <dbReference type="ARBA" id="ARBA00064647"/>
    </source>
</evidence>
<keyword evidence="17" id="KW-1185">Reference proteome</keyword>
<dbReference type="GO" id="GO:0005743">
    <property type="term" value="C:mitochondrial inner membrane"/>
    <property type="evidence" value="ECO:0007669"/>
    <property type="project" value="UniProtKB-SubCell"/>
</dbReference>
<keyword evidence="10 13" id="KW-0472">Membrane</keyword>
<dbReference type="HOGENOM" id="CLU_087186_1_0_1"/>
<evidence type="ECO:0000256" key="6">
    <source>
        <dbReference type="ARBA" id="ARBA00022946"/>
    </source>
</evidence>
<sequence length="195" mass="22523">MLSRFLYLKAGVTGPYVLGTRLIRYALSKEIYVIIAETFSTILVVALLVYAIKKYGASVAEFADKLNEQKLAQLEEAKQASIQQIQDAIDLEKSQQALVQKLHYLFDVQRNNTAVALEVTYQERLYKVYKEVKNRWDYHISVQNMMRRKEQQHMINWVEKHVVQSISAQQEKETTAKCIADLKLLAKKAQAQPVM</sequence>
<comment type="subcellular location">
    <subcellularLocation>
        <location evidence="13">Mitochondrion</location>
    </subcellularLocation>
    <subcellularLocation>
        <location evidence="13">Mitochondrion inner membrane</location>
    </subcellularLocation>
</comment>
<evidence type="ECO:0000256" key="7">
    <source>
        <dbReference type="ARBA" id="ARBA00022990"/>
    </source>
</evidence>
<name>A0A096NCB3_PAPAN</name>
<evidence type="ECO:0000256" key="9">
    <source>
        <dbReference type="ARBA" id="ARBA00023128"/>
    </source>
</evidence>
<dbReference type="Pfam" id="PF05405">
    <property type="entry name" value="Mt_ATP-synt_B"/>
    <property type="match status" value="1"/>
</dbReference>
<keyword evidence="14" id="KW-0175">Coiled coil</keyword>
<evidence type="ECO:0000256" key="3">
    <source>
        <dbReference type="ARBA" id="ARBA00022547"/>
    </source>
</evidence>
<dbReference type="PANTHER" id="PTHR12733">
    <property type="entry name" value="MITOCHONDRIAL ATP SYNTHASE B CHAIN"/>
    <property type="match status" value="1"/>
</dbReference>
<reference evidence="16" key="3">
    <citation type="submission" date="2025-09" db="UniProtKB">
        <authorList>
            <consortium name="Ensembl"/>
        </authorList>
    </citation>
    <scope>IDENTIFICATION</scope>
</reference>
<dbReference type="STRING" id="9555.ENSPANP00000010454"/>
<keyword evidence="8 13" id="KW-0406">Ion transport</keyword>
<keyword evidence="2 13" id="KW-0813">Transport</keyword>
<comment type="function">
    <text evidence="11 13">Subunit b, of the mitochondrial membrane ATP synthase complex (F(1)F(0) ATP synthase or Complex V) that produces ATP from ADP in the presence of a proton gradient across the membrane which is generated by electron transport complexes of the respiratory chain. ATP synthase complex consist of a soluble F(1) head domain - the catalytic core - and a membrane F(1) domain - the membrane proton channel. These two domains are linked by a central stalk rotating inside the F(1) region and a stationary peripheral stalk. During catalysis, ATP synthesis in the catalytic domain of F(1) is coupled via a rotary mechanism of the central stalk subunits to proton translocation. In vivo, can only synthesize ATP although its ATP hydrolase activity can be activated artificially in vitro. Part of the complex F(0) domain. Part of the complex F(0) domain and the peripheric stalk, which acts as a stator to hold the catalytic alpha(3)beta(3) subcomplex and subunit a/ATP6 static relative to the rotary elements.</text>
</comment>
<evidence type="ECO:0000256" key="14">
    <source>
        <dbReference type="SAM" id="Coils"/>
    </source>
</evidence>
<organism evidence="16 17">
    <name type="scientific">Papio anubis</name>
    <name type="common">Olive baboon</name>
    <dbReference type="NCBI Taxonomy" id="9555"/>
    <lineage>
        <taxon>Eukaryota</taxon>
        <taxon>Metazoa</taxon>
        <taxon>Chordata</taxon>
        <taxon>Craniata</taxon>
        <taxon>Vertebrata</taxon>
        <taxon>Euteleostomi</taxon>
        <taxon>Mammalia</taxon>
        <taxon>Eutheria</taxon>
        <taxon>Euarchontoglires</taxon>
        <taxon>Primates</taxon>
        <taxon>Haplorrhini</taxon>
        <taxon>Catarrhini</taxon>
        <taxon>Cercopithecidae</taxon>
        <taxon>Cercopithecinae</taxon>
        <taxon>Papio</taxon>
    </lineage>
</organism>